<keyword evidence="1" id="KW-0472">Membrane</keyword>
<evidence type="ECO:0000313" key="2">
    <source>
        <dbReference type="EMBL" id="GFQ89059.1"/>
    </source>
</evidence>
<reference evidence="2" key="1">
    <citation type="submission" date="2020-07" db="EMBL/GenBank/DDBJ databases">
        <title>Multicomponent nature underlies the extraordinary mechanical properties of spider dragline silk.</title>
        <authorList>
            <person name="Kono N."/>
            <person name="Nakamura H."/>
            <person name="Mori M."/>
            <person name="Yoshida Y."/>
            <person name="Ohtoshi R."/>
            <person name="Malay A.D."/>
            <person name="Moran D.A.P."/>
            <person name="Tomita M."/>
            <person name="Numata K."/>
            <person name="Arakawa K."/>
        </authorList>
    </citation>
    <scope>NUCLEOTIDE SEQUENCE</scope>
</reference>
<dbReference type="EMBL" id="BMAO01013471">
    <property type="protein sequence ID" value="GFQ89059.1"/>
    <property type="molecule type" value="Genomic_DNA"/>
</dbReference>
<keyword evidence="1" id="KW-0812">Transmembrane</keyword>
<comment type="caution">
    <text evidence="2">The sequence shown here is derived from an EMBL/GenBank/DDBJ whole genome shotgun (WGS) entry which is preliminary data.</text>
</comment>
<protein>
    <submittedName>
        <fullName evidence="2">Uncharacterized protein</fullName>
    </submittedName>
</protein>
<dbReference type="Proteomes" id="UP000887116">
    <property type="component" value="Unassembled WGS sequence"/>
</dbReference>
<feature type="transmembrane region" description="Helical" evidence="1">
    <location>
        <begin position="53"/>
        <end position="72"/>
    </location>
</feature>
<proteinExistence type="predicted"/>
<keyword evidence="1" id="KW-1133">Transmembrane helix</keyword>
<sequence>MSRVVKEMFWRRKDCSHCFRRLNHRVLAQVRSGWSLNSERPLSQSGDVHGPTIVGLLYICLLILDFGNSYLLRSGLFSTVTRDGTEVFY</sequence>
<gene>
    <name evidence="2" type="ORF">TNCT_248871</name>
</gene>
<name>A0A8X6KXP4_TRICU</name>
<organism evidence="2 3">
    <name type="scientific">Trichonephila clavata</name>
    <name type="common">Joro spider</name>
    <name type="synonym">Nephila clavata</name>
    <dbReference type="NCBI Taxonomy" id="2740835"/>
    <lineage>
        <taxon>Eukaryota</taxon>
        <taxon>Metazoa</taxon>
        <taxon>Ecdysozoa</taxon>
        <taxon>Arthropoda</taxon>
        <taxon>Chelicerata</taxon>
        <taxon>Arachnida</taxon>
        <taxon>Araneae</taxon>
        <taxon>Araneomorphae</taxon>
        <taxon>Entelegynae</taxon>
        <taxon>Araneoidea</taxon>
        <taxon>Nephilidae</taxon>
        <taxon>Trichonephila</taxon>
    </lineage>
</organism>
<dbReference type="AlphaFoldDB" id="A0A8X6KXP4"/>
<keyword evidence="3" id="KW-1185">Reference proteome</keyword>
<accession>A0A8X6KXP4</accession>
<evidence type="ECO:0000256" key="1">
    <source>
        <dbReference type="SAM" id="Phobius"/>
    </source>
</evidence>
<evidence type="ECO:0000313" key="3">
    <source>
        <dbReference type="Proteomes" id="UP000887116"/>
    </source>
</evidence>